<organism evidence="1">
    <name type="scientific">marine sediment metagenome</name>
    <dbReference type="NCBI Taxonomy" id="412755"/>
    <lineage>
        <taxon>unclassified sequences</taxon>
        <taxon>metagenomes</taxon>
        <taxon>ecological metagenomes</taxon>
    </lineage>
</organism>
<dbReference type="EMBL" id="LAZR01008684">
    <property type="protein sequence ID" value="KKM77179.1"/>
    <property type="molecule type" value="Genomic_DNA"/>
</dbReference>
<dbReference type="Pfam" id="PF05275">
    <property type="entry name" value="CopB"/>
    <property type="match status" value="1"/>
</dbReference>
<sequence>MKNLLAPGAVALATLTAGAVFAEPGVPPLIYGVQVEQLEYRLGENDEDVLVWDFDAMVGNDELRLVFRSEAEMETSSNDFETLENQLRLQMPISTFFDAVVGAHASTPTEGPNRYNLVVGVKGLAPQWFEIDADLYLSEYPFGRFEAEYEALLTNRLILTPSLEVNMPFKDDIEAGQAAGGATIEIGARLSYDLVGRAISPYVGVNYEKSFGGTADLIEAAGGQSDNLSFVVGTRLFF</sequence>
<proteinExistence type="predicted"/>
<dbReference type="GO" id="GO:0009279">
    <property type="term" value="C:cell outer membrane"/>
    <property type="evidence" value="ECO:0007669"/>
    <property type="project" value="InterPro"/>
</dbReference>
<dbReference type="GO" id="GO:0006878">
    <property type="term" value="P:intracellular copper ion homeostasis"/>
    <property type="evidence" value="ECO:0007669"/>
    <property type="project" value="InterPro"/>
</dbReference>
<name>A0A0F9K4X5_9ZZZZ</name>
<comment type="caution">
    <text evidence="1">The sequence shown here is derived from an EMBL/GenBank/DDBJ whole genome shotgun (WGS) entry which is preliminary data.</text>
</comment>
<evidence type="ECO:0008006" key="2">
    <source>
        <dbReference type="Google" id="ProtNLM"/>
    </source>
</evidence>
<evidence type="ECO:0000313" key="1">
    <source>
        <dbReference type="EMBL" id="KKM77179.1"/>
    </source>
</evidence>
<accession>A0A0F9K4X5</accession>
<reference evidence="1" key="1">
    <citation type="journal article" date="2015" name="Nature">
        <title>Complex archaea that bridge the gap between prokaryotes and eukaryotes.</title>
        <authorList>
            <person name="Spang A."/>
            <person name="Saw J.H."/>
            <person name="Jorgensen S.L."/>
            <person name="Zaremba-Niedzwiedzka K."/>
            <person name="Martijn J."/>
            <person name="Lind A.E."/>
            <person name="van Eijk R."/>
            <person name="Schleper C."/>
            <person name="Guy L."/>
            <person name="Ettema T.J."/>
        </authorList>
    </citation>
    <scope>NUCLEOTIDE SEQUENCE</scope>
</reference>
<dbReference type="GO" id="GO:0005507">
    <property type="term" value="F:copper ion binding"/>
    <property type="evidence" value="ECO:0007669"/>
    <property type="project" value="InterPro"/>
</dbReference>
<dbReference type="AlphaFoldDB" id="A0A0F9K4X5"/>
<protein>
    <recommendedName>
        <fullName evidence="2">Copper resistance protein B</fullName>
    </recommendedName>
</protein>
<gene>
    <name evidence="1" type="ORF">LCGC14_1372710</name>
</gene>
<dbReference type="InterPro" id="IPR007939">
    <property type="entry name" value="Cu-R_B_prcur"/>
</dbReference>